<organism evidence="3 4">
    <name type="scientific">Ruminococcus flavefaciens</name>
    <dbReference type="NCBI Taxonomy" id="1265"/>
    <lineage>
        <taxon>Bacteria</taxon>
        <taxon>Bacillati</taxon>
        <taxon>Bacillota</taxon>
        <taxon>Clostridia</taxon>
        <taxon>Eubacteriales</taxon>
        <taxon>Oscillospiraceae</taxon>
        <taxon>Ruminococcus</taxon>
    </lineage>
</organism>
<name>A0A315XWB0_RUMFL</name>
<dbReference type="AlphaFoldDB" id="A0A315XWB0"/>
<feature type="transmembrane region" description="Helical" evidence="1">
    <location>
        <begin position="83"/>
        <end position="108"/>
    </location>
</feature>
<sequence length="239" mass="26483">MNKTSYLKYFLPARCILFLLIFSAGALITGREFSGISCWWSIVASAVNILTILFLVISAKKAGSSYRELIAYKKGKTPVKKTLLLIVGFIFIGTAGLYAAGYICYGVLPYSPPMIVEPIPLIPAILNIAVLPVTTALAEDGLYLGGGVNQIKNKFTAILIPAFFYALQHCFIPTLFDAKYMIYRFISFLPLTVIFCIHYYKKRDPLPMMISHAILDLATAMTIVAMSADHSLYEKIINV</sequence>
<gene>
    <name evidence="3" type="ORF">IE37_03401</name>
</gene>
<protein>
    <recommendedName>
        <fullName evidence="2">CAAX prenyl protease 2/Lysostaphin resistance protein A-like domain-containing protein</fullName>
    </recommendedName>
</protein>
<evidence type="ECO:0000313" key="4">
    <source>
        <dbReference type="Proteomes" id="UP000245720"/>
    </source>
</evidence>
<feature type="domain" description="CAAX prenyl protease 2/Lysostaphin resistance protein A-like" evidence="2">
    <location>
        <begin position="124"/>
        <end position="217"/>
    </location>
</feature>
<dbReference type="Pfam" id="PF02517">
    <property type="entry name" value="Rce1-like"/>
    <property type="match status" value="1"/>
</dbReference>
<keyword evidence="1" id="KW-1133">Transmembrane helix</keyword>
<feature type="transmembrane region" description="Helical" evidence="1">
    <location>
        <begin position="34"/>
        <end position="57"/>
    </location>
</feature>
<dbReference type="EMBL" id="QGDI01000020">
    <property type="protein sequence ID" value="PWJ09752.1"/>
    <property type="molecule type" value="Genomic_DNA"/>
</dbReference>
<proteinExistence type="predicted"/>
<evidence type="ECO:0000313" key="3">
    <source>
        <dbReference type="EMBL" id="PWJ09752.1"/>
    </source>
</evidence>
<feature type="transmembrane region" description="Helical" evidence="1">
    <location>
        <begin position="120"/>
        <end position="143"/>
    </location>
</feature>
<keyword evidence="1" id="KW-0812">Transmembrane</keyword>
<dbReference type="GO" id="GO:0004175">
    <property type="term" value="F:endopeptidase activity"/>
    <property type="evidence" value="ECO:0007669"/>
    <property type="project" value="UniProtKB-ARBA"/>
</dbReference>
<dbReference type="GO" id="GO:0080120">
    <property type="term" value="P:CAAX-box protein maturation"/>
    <property type="evidence" value="ECO:0007669"/>
    <property type="project" value="UniProtKB-ARBA"/>
</dbReference>
<dbReference type="OrthoDB" id="8482048at2"/>
<accession>A0A315XWB0</accession>
<feature type="transmembrane region" description="Helical" evidence="1">
    <location>
        <begin position="155"/>
        <end position="176"/>
    </location>
</feature>
<reference evidence="3 4" key="1">
    <citation type="submission" date="2018-05" db="EMBL/GenBank/DDBJ databases">
        <title>The Hungate 1000. A catalogue of reference genomes from the rumen microbiome.</title>
        <authorList>
            <person name="Kelly W."/>
        </authorList>
    </citation>
    <scope>NUCLEOTIDE SEQUENCE [LARGE SCALE GENOMIC DNA]</scope>
    <source>
        <strain evidence="3 4">SAb67</strain>
    </source>
</reference>
<comment type="caution">
    <text evidence="3">The sequence shown here is derived from an EMBL/GenBank/DDBJ whole genome shotgun (WGS) entry which is preliminary data.</text>
</comment>
<feature type="transmembrane region" description="Helical" evidence="1">
    <location>
        <begin position="182"/>
        <end position="200"/>
    </location>
</feature>
<feature type="transmembrane region" description="Helical" evidence="1">
    <location>
        <begin position="9"/>
        <end position="28"/>
    </location>
</feature>
<evidence type="ECO:0000259" key="2">
    <source>
        <dbReference type="Pfam" id="PF02517"/>
    </source>
</evidence>
<dbReference type="InterPro" id="IPR003675">
    <property type="entry name" value="Rce1/LyrA-like_dom"/>
</dbReference>
<keyword evidence="1" id="KW-0472">Membrane</keyword>
<evidence type="ECO:0000256" key="1">
    <source>
        <dbReference type="SAM" id="Phobius"/>
    </source>
</evidence>
<dbReference type="Proteomes" id="UP000245720">
    <property type="component" value="Unassembled WGS sequence"/>
</dbReference>
<dbReference type="RefSeq" id="WP_109728071.1">
    <property type="nucleotide sequence ID" value="NZ_QGDI01000020.1"/>
</dbReference>